<sequence length="445" mass="49460">MSKQPPNPMGGQLPSYTIGDVENHTAGPTAAPSNPLIRPLPSQIVNPDSAFLEAYECAKINRSWEKVSGALLAHPDWLTRVPDGRSWTMLHQIVFSGHVIHLNEVLALQAGNPQFRLLFQARDGKTVRDVATERSHIHPNMLRRIERLAAVDELLNNAKERKWELVKQCITVQPDIVNEKSPYRRYYLAHHLAFVGQLDKFKELSTLCHFKLDLLAEGKTISQIARENNKIAFAEYVESLQTEPNDTTEGTAAPAAASSSHSASGGSYYSTSYYDDPCISFIPAHVVANVTNDHYFATHSLYQGGYPTSTSTTTATTNNHHHHQNNHNDKKSVKPKATASSTTTEEEDSAYEQTVINNVAHMSEKNLLNSITCCITKAILRDPVVAADGFTYEREAITKWFETSNRSPMTNQELEDLELKPNFAIKSILQALQGANSLPAKSNKK</sequence>
<evidence type="ECO:0000313" key="3">
    <source>
        <dbReference type="EMBL" id="CAF1207470.1"/>
    </source>
</evidence>
<evidence type="ECO:0000313" key="4">
    <source>
        <dbReference type="EMBL" id="CAF1654436.1"/>
    </source>
</evidence>
<dbReference type="OrthoDB" id="10064100at2759"/>
<name>A0A816F0Q9_9BILA</name>
<evidence type="ECO:0000259" key="2">
    <source>
        <dbReference type="PROSITE" id="PS51698"/>
    </source>
</evidence>
<dbReference type="InterPro" id="IPR013083">
    <property type="entry name" value="Znf_RING/FYVE/PHD"/>
</dbReference>
<dbReference type="EMBL" id="CAJNRE010000175">
    <property type="protein sequence ID" value="CAF1923268.1"/>
    <property type="molecule type" value="Genomic_DNA"/>
</dbReference>
<feature type="region of interest" description="Disordered" evidence="1">
    <location>
        <begin position="310"/>
        <end position="349"/>
    </location>
</feature>
<dbReference type="SUPFAM" id="SSF57850">
    <property type="entry name" value="RING/U-box"/>
    <property type="match status" value="1"/>
</dbReference>
<evidence type="ECO:0000313" key="5">
    <source>
        <dbReference type="EMBL" id="CAF1923268.1"/>
    </source>
</evidence>
<dbReference type="InterPro" id="IPR052085">
    <property type="entry name" value="WD-SAM-U-box"/>
</dbReference>
<dbReference type="AlphaFoldDB" id="A0A816F0Q9"/>
<dbReference type="InterPro" id="IPR003613">
    <property type="entry name" value="Ubox_domain"/>
</dbReference>
<feature type="region of interest" description="Disordered" evidence="1">
    <location>
        <begin position="1"/>
        <end position="35"/>
    </location>
</feature>
<proteinExistence type="predicted"/>
<dbReference type="SMART" id="SM00504">
    <property type="entry name" value="Ubox"/>
    <property type="match status" value="1"/>
</dbReference>
<reference evidence="4" key="1">
    <citation type="submission" date="2021-02" db="EMBL/GenBank/DDBJ databases">
        <authorList>
            <person name="Nowell W R."/>
        </authorList>
    </citation>
    <scope>NUCLEOTIDE SEQUENCE</scope>
</reference>
<dbReference type="Proteomes" id="UP000663855">
    <property type="component" value="Unassembled WGS sequence"/>
</dbReference>
<evidence type="ECO:0000256" key="1">
    <source>
        <dbReference type="SAM" id="MobiDB-lite"/>
    </source>
</evidence>
<dbReference type="PANTHER" id="PTHR46573:SF1">
    <property type="entry name" value="WD REPEAT, SAM AND U-BOX DOMAIN-CONTAINING PROTEIN 1"/>
    <property type="match status" value="1"/>
</dbReference>
<comment type="caution">
    <text evidence="4">The sequence shown here is derived from an EMBL/GenBank/DDBJ whole genome shotgun (WGS) entry which is preliminary data.</text>
</comment>
<dbReference type="Pfam" id="PF04564">
    <property type="entry name" value="U-box"/>
    <property type="match status" value="1"/>
</dbReference>
<organism evidence="4 6">
    <name type="scientific">Rotaria magnacalcarata</name>
    <dbReference type="NCBI Taxonomy" id="392030"/>
    <lineage>
        <taxon>Eukaryota</taxon>
        <taxon>Metazoa</taxon>
        <taxon>Spiralia</taxon>
        <taxon>Gnathifera</taxon>
        <taxon>Rotifera</taxon>
        <taxon>Eurotatoria</taxon>
        <taxon>Bdelloidea</taxon>
        <taxon>Philodinida</taxon>
        <taxon>Philodinidae</taxon>
        <taxon>Rotaria</taxon>
    </lineage>
</organism>
<dbReference type="Proteomes" id="UP000663834">
    <property type="component" value="Unassembled WGS sequence"/>
</dbReference>
<dbReference type="EMBL" id="CAJNOV010005349">
    <property type="protein sequence ID" value="CAF1207470.1"/>
    <property type="molecule type" value="Genomic_DNA"/>
</dbReference>
<feature type="region of interest" description="Disordered" evidence="1">
    <location>
        <begin position="242"/>
        <end position="264"/>
    </location>
</feature>
<dbReference type="GO" id="GO:0004842">
    <property type="term" value="F:ubiquitin-protein transferase activity"/>
    <property type="evidence" value="ECO:0007669"/>
    <property type="project" value="InterPro"/>
</dbReference>
<feature type="domain" description="U-box" evidence="2">
    <location>
        <begin position="366"/>
        <end position="439"/>
    </location>
</feature>
<dbReference type="Proteomes" id="UP000663824">
    <property type="component" value="Unassembled WGS sequence"/>
</dbReference>
<accession>A0A816F0Q9</accession>
<dbReference type="PROSITE" id="PS51698">
    <property type="entry name" value="U_BOX"/>
    <property type="match status" value="1"/>
</dbReference>
<dbReference type="CDD" id="cd16655">
    <property type="entry name" value="RING-Ubox_WDSUB1-like"/>
    <property type="match status" value="1"/>
</dbReference>
<evidence type="ECO:0000313" key="6">
    <source>
        <dbReference type="Proteomes" id="UP000663834"/>
    </source>
</evidence>
<protein>
    <recommendedName>
        <fullName evidence="2">U-box domain-containing protein</fullName>
    </recommendedName>
</protein>
<feature type="compositionally biased region" description="Low complexity" evidence="1">
    <location>
        <begin position="247"/>
        <end position="264"/>
    </location>
</feature>
<dbReference type="Gene3D" id="3.30.40.10">
    <property type="entry name" value="Zinc/RING finger domain, C3HC4 (zinc finger)"/>
    <property type="match status" value="1"/>
</dbReference>
<gene>
    <name evidence="3" type="ORF">CJN711_LOCUS12348</name>
    <name evidence="4" type="ORF">KQP761_LOCUS30647</name>
    <name evidence="5" type="ORF">MBJ925_LOCUS2773</name>
</gene>
<dbReference type="GO" id="GO:0016567">
    <property type="term" value="P:protein ubiquitination"/>
    <property type="evidence" value="ECO:0007669"/>
    <property type="project" value="InterPro"/>
</dbReference>
<dbReference type="PANTHER" id="PTHR46573">
    <property type="entry name" value="WD REPEAT, SAM AND U-BOX DOMAIN-CONTAINING PROTEIN 1"/>
    <property type="match status" value="1"/>
</dbReference>
<dbReference type="EMBL" id="CAJNOW010017074">
    <property type="protein sequence ID" value="CAF1654436.1"/>
    <property type="molecule type" value="Genomic_DNA"/>
</dbReference>